<dbReference type="GO" id="GO:0003677">
    <property type="term" value="F:DNA binding"/>
    <property type="evidence" value="ECO:0007669"/>
    <property type="project" value="UniProtKB-KW"/>
</dbReference>
<dbReference type="Gene3D" id="1.10.10.10">
    <property type="entry name" value="Winged helix-like DNA-binding domain superfamily/Winged helix DNA-binding domain"/>
    <property type="match status" value="1"/>
</dbReference>
<name>A0A1J0WH92_9RHOB</name>
<dbReference type="CDD" id="cd08422">
    <property type="entry name" value="PBP2_CrgA_like"/>
    <property type="match status" value="1"/>
</dbReference>
<dbReference type="SUPFAM" id="SSF46785">
    <property type="entry name" value="Winged helix' DNA-binding domain"/>
    <property type="match status" value="1"/>
</dbReference>
<dbReference type="EMBL" id="CP018076">
    <property type="protein sequence ID" value="APE43687.1"/>
    <property type="molecule type" value="Genomic_DNA"/>
</dbReference>
<dbReference type="InterPro" id="IPR036390">
    <property type="entry name" value="WH_DNA-bd_sf"/>
</dbReference>
<keyword evidence="4" id="KW-0804">Transcription</keyword>
<dbReference type="KEGG" id="suam:BOO69_09875"/>
<dbReference type="Gene3D" id="3.40.190.290">
    <property type="match status" value="1"/>
</dbReference>
<dbReference type="InterPro" id="IPR000847">
    <property type="entry name" value="LysR_HTH_N"/>
</dbReference>
<accession>A0A1J0WH92</accession>
<keyword evidence="7" id="KW-1185">Reference proteome</keyword>
<evidence type="ECO:0000256" key="3">
    <source>
        <dbReference type="ARBA" id="ARBA00023125"/>
    </source>
</evidence>
<organism evidence="6 7">
    <name type="scientific">Sulfitobacter alexandrii</name>
    <dbReference type="NCBI Taxonomy" id="1917485"/>
    <lineage>
        <taxon>Bacteria</taxon>
        <taxon>Pseudomonadati</taxon>
        <taxon>Pseudomonadota</taxon>
        <taxon>Alphaproteobacteria</taxon>
        <taxon>Rhodobacterales</taxon>
        <taxon>Roseobacteraceae</taxon>
        <taxon>Sulfitobacter</taxon>
    </lineage>
</organism>
<protein>
    <submittedName>
        <fullName evidence="6">Transcriptional regulator</fullName>
    </submittedName>
</protein>
<dbReference type="RefSeq" id="WP_071972022.1">
    <property type="nucleotide sequence ID" value="NZ_CP018076.1"/>
</dbReference>
<evidence type="ECO:0000256" key="2">
    <source>
        <dbReference type="ARBA" id="ARBA00023015"/>
    </source>
</evidence>
<dbReference type="InterPro" id="IPR058163">
    <property type="entry name" value="LysR-type_TF_proteobact-type"/>
</dbReference>
<dbReference type="PANTHER" id="PTHR30537:SF5">
    <property type="entry name" value="HTH-TYPE TRANSCRIPTIONAL ACTIVATOR TTDR-RELATED"/>
    <property type="match status" value="1"/>
</dbReference>
<dbReference type="Proteomes" id="UP000181897">
    <property type="component" value="Chromosome"/>
</dbReference>
<dbReference type="FunFam" id="1.10.10.10:FF:000001">
    <property type="entry name" value="LysR family transcriptional regulator"/>
    <property type="match status" value="1"/>
</dbReference>
<dbReference type="PROSITE" id="PS50931">
    <property type="entry name" value="HTH_LYSR"/>
    <property type="match status" value="1"/>
</dbReference>
<feature type="domain" description="HTH lysR-type" evidence="5">
    <location>
        <begin position="1"/>
        <end position="59"/>
    </location>
</feature>
<evidence type="ECO:0000313" key="7">
    <source>
        <dbReference type="Proteomes" id="UP000181897"/>
    </source>
</evidence>
<dbReference type="InterPro" id="IPR036388">
    <property type="entry name" value="WH-like_DNA-bd_sf"/>
</dbReference>
<keyword evidence="2" id="KW-0805">Transcription regulation</keyword>
<comment type="similarity">
    <text evidence="1">Belongs to the LysR transcriptional regulatory family.</text>
</comment>
<reference evidence="6 7" key="1">
    <citation type="submission" date="2016-11" db="EMBL/GenBank/DDBJ databases">
        <title>Complete genome sequence of Sulfitobacter sp. AM1-D1, a toxic bacteria associated with marine dinoflagellate Alexandrium minutum in East China Sea.</title>
        <authorList>
            <person name="Yang Q."/>
            <person name="Zhang X."/>
            <person name="Tian X."/>
        </authorList>
    </citation>
    <scope>NUCLEOTIDE SEQUENCE [LARGE SCALE GENOMIC DNA]</scope>
    <source>
        <strain evidence="6 7">AM1-D1</strain>
    </source>
</reference>
<gene>
    <name evidence="6" type="ORF">BOO69_09875</name>
</gene>
<evidence type="ECO:0000256" key="1">
    <source>
        <dbReference type="ARBA" id="ARBA00009437"/>
    </source>
</evidence>
<dbReference type="GO" id="GO:0003700">
    <property type="term" value="F:DNA-binding transcription factor activity"/>
    <property type="evidence" value="ECO:0007669"/>
    <property type="project" value="InterPro"/>
</dbReference>
<keyword evidence="3" id="KW-0238">DNA-binding</keyword>
<dbReference type="STRING" id="1917485.BOO69_09875"/>
<dbReference type="PANTHER" id="PTHR30537">
    <property type="entry name" value="HTH-TYPE TRANSCRIPTIONAL REGULATOR"/>
    <property type="match status" value="1"/>
</dbReference>
<sequence>MDVSSQMLAFVRVVETGSISAASRASGQTPSAVSKQIGNLEDHVGHRLLRRTRAGVSLTQQGARYYEKCRALADKFEEAEDYIQSFGDAPSGLLRVASSVAFGKAQLIHVLPDFLATYPEIKFSLELTDRTIDIEEEGYDAAISFAEQLTDPDMIVRRIMRNERILCAAPSFIARHGKPETFADLTRFNCLRTSNARGRNAWHAELDGVTYAVEADGNFEGNSADAVFIAALSGLGIARLSTYLVEDRIASGDLVRLFPEYTQSHADVAVSYAQKRNLSPAIRAFVDFLVDRFDRRATAPALKAAG</sequence>
<dbReference type="AlphaFoldDB" id="A0A1J0WH92"/>
<dbReference type="OrthoDB" id="9813056at2"/>
<evidence type="ECO:0000256" key="4">
    <source>
        <dbReference type="ARBA" id="ARBA00023163"/>
    </source>
</evidence>
<dbReference type="SUPFAM" id="SSF53850">
    <property type="entry name" value="Periplasmic binding protein-like II"/>
    <property type="match status" value="1"/>
</dbReference>
<dbReference type="Pfam" id="PF03466">
    <property type="entry name" value="LysR_substrate"/>
    <property type="match status" value="1"/>
</dbReference>
<evidence type="ECO:0000313" key="6">
    <source>
        <dbReference type="EMBL" id="APE43687.1"/>
    </source>
</evidence>
<evidence type="ECO:0000259" key="5">
    <source>
        <dbReference type="PROSITE" id="PS50931"/>
    </source>
</evidence>
<dbReference type="InterPro" id="IPR005119">
    <property type="entry name" value="LysR_subst-bd"/>
</dbReference>
<dbReference type="Pfam" id="PF00126">
    <property type="entry name" value="HTH_1"/>
    <property type="match status" value="1"/>
</dbReference>
<proteinExistence type="inferred from homology"/>